<dbReference type="Proteomes" id="UP000298264">
    <property type="component" value="Unassembled WGS sequence"/>
</dbReference>
<evidence type="ECO:0000313" key="3">
    <source>
        <dbReference type="Proteomes" id="UP000298264"/>
    </source>
</evidence>
<dbReference type="RefSeq" id="WP_135765407.1">
    <property type="nucleotide sequence ID" value="NZ_RQHV01000061.1"/>
</dbReference>
<evidence type="ECO:0000313" key="2">
    <source>
        <dbReference type="EMBL" id="TGN08455.1"/>
    </source>
</evidence>
<dbReference type="EMBL" id="RQHV01000061">
    <property type="protein sequence ID" value="TGN08455.1"/>
    <property type="molecule type" value="Genomic_DNA"/>
</dbReference>
<dbReference type="PANTHER" id="PTHR13696">
    <property type="entry name" value="P-LOOP CONTAINING NUCLEOSIDE TRIPHOSPHATE HYDROLASE"/>
    <property type="match status" value="1"/>
</dbReference>
<dbReference type="InterPro" id="IPR050678">
    <property type="entry name" value="DNA_Partitioning_ATPase"/>
</dbReference>
<evidence type="ECO:0000259" key="1">
    <source>
        <dbReference type="Pfam" id="PF13614"/>
    </source>
</evidence>
<dbReference type="AlphaFoldDB" id="A0A4R9LLF9"/>
<accession>A0A4R9LLF9</accession>
<organism evidence="2 3">
    <name type="scientific">Leptospira ilyithenensis</name>
    <dbReference type="NCBI Taxonomy" id="2484901"/>
    <lineage>
        <taxon>Bacteria</taxon>
        <taxon>Pseudomonadati</taxon>
        <taxon>Spirochaetota</taxon>
        <taxon>Spirochaetia</taxon>
        <taxon>Leptospirales</taxon>
        <taxon>Leptospiraceae</taxon>
        <taxon>Leptospira</taxon>
    </lineage>
</organism>
<proteinExistence type="predicted"/>
<feature type="domain" description="AAA" evidence="1">
    <location>
        <begin position="1"/>
        <end position="168"/>
    </location>
</feature>
<gene>
    <name evidence="2" type="ORF">EHS11_16295</name>
</gene>
<dbReference type="CDD" id="cd02042">
    <property type="entry name" value="ParAB_family"/>
    <property type="match status" value="1"/>
</dbReference>
<reference evidence="2" key="1">
    <citation type="journal article" date="2019" name="PLoS Negl. Trop. Dis.">
        <title>Revisiting the worldwide diversity of Leptospira species in the environment.</title>
        <authorList>
            <person name="Vincent A.T."/>
            <person name="Schiettekatte O."/>
            <person name="Bourhy P."/>
            <person name="Veyrier F.J."/>
            <person name="Picardeau M."/>
        </authorList>
    </citation>
    <scope>NUCLEOTIDE SEQUENCE [LARGE SCALE GENOMIC DNA]</scope>
    <source>
        <strain evidence="2">201400974</strain>
    </source>
</reference>
<dbReference type="OrthoDB" id="323226at2"/>
<dbReference type="Gene3D" id="3.40.50.300">
    <property type="entry name" value="P-loop containing nucleotide triphosphate hydrolases"/>
    <property type="match status" value="1"/>
</dbReference>
<name>A0A4R9LLF9_9LEPT</name>
<sequence length="256" mass="28344">MKVVTVSNIKGGSAKSTTAIHLSESLSRRGKTLVIDMDMQADLTDFFLPNLSPDSVEDKNIMTLLLGKSSISEVIIPGKEIDIIPSTLTLSKLVRIASDSFFLSQQLKKALESVKSKYEYVVIDTPGSAKYELTSALYVAQLVLIPVTPSKWAIRAVNLLLDEISQTESLFSAKKESAFLPCLFGASKKHRDILERLKTIEEIPTLNEIPKSESIKTKTEKNQFLKKGSNPWHAFDILADEVIKLIDPESIFPFSG</sequence>
<protein>
    <submittedName>
        <fullName evidence="2">ParA family protein</fullName>
    </submittedName>
</protein>
<dbReference type="InterPro" id="IPR027417">
    <property type="entry name" value="P-loop_NTPase"/>
</dbReference>
<dbReference type="SUPFAM" id="SSF52540">
    <property type="entry name" value="P-loop containing nucleoside triphosphate hydrolases"/>
    <property type="match status" value="1"/>
</dbReference>
<dbReference type="InterPro" id="IPR025669">
    <property type="entry name" value="AAA_dom"/>
</dbReference>
<dbReference type="PANTHER" id="PTHR13696:SF52">
    <property type="entry name" value="PARA FAMILY PROTEIN CT_582"/>
    <property type="match status" value="1"/>
</dbReference>
<comment type="caution">
    <text evidence="2">The sequence shown here is derived from an EMBL/GenBank/DDBJ whole genome shotgun (WGS) entry which is preliminary data.</text>
</comment>
<dbReference type="Pfam" id="PF13614">
    <property type="entry name" value="AAA_31"/>
    <property type="match status" value="1"/>
</dbReference>
<keyword evidence="3" id="KW-1185">Reference proteome</keyword>